<proteinExistence type="inferred from homology"/>
<sequence>MHHPNRLPSSAIFLLTAAAIVVLVAGMREAQPILVPFLLSAFIAIIAMPPLVFMQRRGLPKGLALVLVISGVVGIGMLMGALVGSAIDDFSAQLPVYQKKLEAQTSDLLIWLAEIGIEVSREAINNLLDPVKAMKMAAQGLNTLGSLLTNTFLIMLTVIFIMLEASSFPAKLRLIFNDPEASFSHLERFTSNINRYMAIKTGTSLITGLTIAIWLWVIGVDYPVLWGTLAFLLNYVPNIGSIIAAIPALLLALVQLGPGAALSTGIGFLVVNNLVGNVIEPRFMGRGLGLSTLVVFLSLVFWGWVLGPVGMFLSVPLTMTLKIALDSNEDTRWIAILLGSETEETESREKPKPLK</sequence>
<comment type="subcellular location">
    <subcellularLocation>
        <location evidence="1">Membrane</location>
        <topology evidence="1">Multi-pass membrane protein</topology>
    </subcellularLocation>
</comment>
<keyword evidence="5 6" id="KW-0472">Membrane</keyword>
<feature type="transmembrane region" description="Helical" evidence="6">
    <location>
        <begin position="197"/>
        <end position="219"/>
    </location>
</feature>
<evidence type="ECO:0000256" key="3">
    <source>
        <dbReference type="ARBA" id="ARBA00022692"/>
    </source>
</evidence>
<name>A0A3B1B407_9ZZZZ</name>
<dbReference type="Pfam" id="PF01594">
    <property type="entry name" value="AI-2E_transport"/>
    <property type="match status" value="1"/>
</dbReference>
<accession>A0A3B1B407</accession>
<gene>
    <name evidence="7" type="ORF">MNBD_GAMMA26-952</name>
</gene>
<keyword evidence="4 6" id="KW-1133">Transmembrane helix</keyword>
<feature type="transmembrane region" description="Helical" evidence="6">
    <location>
        <begin position="7"/>
        <end position="27"/>
    </location>
</feature>
<evidence type="ECO:0000256" key="4">
    <source>
        <dbReference type="ARBA" id="ARBA00022989"/>
    </source>
</evidence>
<evidence type="ECO:0000256" key="2">
    <source>
        <dbReference type="ARBA" id="ARBA00009773"/>
    </source>
</evidence>
<feature type="transmembrane region" description="Helical" evidence="6">
    <location>
        <begin position="144"/>
        <end position="163"/>
    </location>
</feature>
<organism evidence="7">
    <name type="scientific">hydrothermal vent metagenome</name>
    <dbReference type="NCBI Taxonomy" id="652676"/>
    <lineage>
        <taxon>unclassified sequences</taxon>
        <taxon>metagenomes</taxon>
        <taxon>ecological metagenomes</taxon>
    </lineage>
</organism>
<feature type="transmembrane region" description="Helical" evidence="6">
    <location>
        <begin position="239"/>
        <end position="271"/>
    </location>
</feature>
<feature type="transmembrane region" description="Helical" evidence="6">
    <location>
        <begin position="33"/>
        <end position="53"/>
    </location>
</feature>
<evidence type="ECO:0000256" key="5">
    <source>
        <dbReference type="ARBA" id="ARBA00023136"/>
    </source>
</evidence>
<dbReference type="AlphaFoldDB" id="A0A3B1B407"/>
<protein>
    <submittedName>
        <fullName evidence="7">Uncharacterized UPF0118 membrane protein</fullName>
    </submittedName>
</protein>
<dbReference type="PANTHER" id="PTHR21716:SF64">
    <property type="entry name" value="AI-2 TRANSPORT PROTEIN TQSA"/>
    <property type="match status" value="1"/>
</dbReference>
<evidence type="ECO:0000256" key="6">
    <source>
        <dbReference type="SAM" id="Phobius"/>
    </source>
</evidence>
<dbReference type="GO" id="GO:0055085">
    <property type="term" value="P:transmembrane transport"/>
    <property type="evidence" value="ECO:0007669"/>
    <property type="project" value="TreeGrafter"/>
</dbReference>
<dbReference type="GO" id="GO:0016020">
    <property type="term" value="C:membrane"/>
    <property type="evidence" value="ECO:0007669"/>
    <property type="project" value="UniProtKB-SubCell"/>
</dbReference>
<comment type="similarity">
    <text evidence="2">Belongs to the autoinducer-2 exporter (AI-2E) (TC 2.A.86) family.</text>
</comment>
<evidence type="ECO:0000256" key="1">
    <source>
        <dbReference type="ARBA" id="ARBA00004141"/>
    </source>
</evidence>
<evidence type="ECO:0000313" key="7">
    <source>
        <dbReference type="EMBL" id="VAX06178.1"/>
    </source>
</evidence>
<feature type="transmembrane region" description="Helical" evidence="6">
    <location>
        <begin position="283"/>
        <end position="305"/>
    </location>
</feature>
<dbReference type="InterPro" id="IPR002549">
    <property type="entry name" value="AI-2E-like"/>
</dbReference>
<dbReference type="EMBL" id="UOFX01000011">
    <property type="protein sequence ID" value="VAX06178.1"/>
    <property type="molecule type" value="Genomic_DNA"/>
</dbReference>
<dbReference type="PANTHER" id="PTHR21716">
    <property type="entry name" value="TRANSMEMBRANE PROTEIN"/>
    <property type="match status" value="1"/>
</dbReference>
<reference evidence="7" key="1">
    <citation type="submission" date="2018-06" db="EMBL/GenBank/DDBJ databases">
        <authorList>
            <person name="Zhirakovskaya E."/>
        </authorList>
    </citation>
    <scope>NUCLEOTIDE SEQUENCE</scope>
</reference>
<keyword evidence="3 6" id="KW-0812">Transmembrane</keyword>
<feature type="transmembrane region" description="Helical" evidence="6">
    <location>
        <begin position="65"/>
        <end position="87"/>
    </location>
</feature>